<feature type="region of interest" description="Disordered" evidence="1">
    <location>
        <begin position="1"/>
        <end position="34"/>
    </location>
</feature>
<feature type="compositionally biased region" description="Basic residues" evidence="1">
    <location>
        <begin position="14"/>
        <end position="25"/>
    </location>
</feature>
<dbReference type="PANTHER" id="PTHR48154:SF1">
    <property type="entry name" value="PROTEIN, PUTATIVE-RELATED"/>
    <property type="match status" value="1"/>
</dbReference>
<reference evidence="3" key="1">
    <citation type="submission" date="2018-05" db="EMBL/GenBank/DDBJ databases">
        <title>Draft genome of Mucuna pruriens seed.</title>
        <authorList>
            <person name="Nnadi N.E."/>
            <person name="Vos R."/>
            <person name="Hasami M.H."/>
            <person name="Devisetty U.K."/>
            <person name="Aguiy J.C."/>
        </authorList>
    </citation>
    <scope>NUCLEOTIDE SEQUENCE [LARGE SCALE GENOMIC DNA]</scope>
    <source>
        <strain evidence="3">JCA_2017</strain>
    </source>
</reference>
<protein>
    <recommendedName>
        <fullName evidence="2">DUF7745 domain-containing protein</fullName>
    </recommendedName>
</protein>
<keyword evidence="4" id="KW-1185">Reference proteome</keyword>
<evidence type="ECO:0000259" key="2">
    <source>
        <dbReference type="Pfam" id="PF24924"/>
    </source>
</evidence>
<evidence type="ECO:0000313" key="4">
    <source>
        <dbReference type="Proteomes" id="UP000257109"/>
    </source>
</evidence>
<dbReference type="AlphaFoldDB" id="A0A371I6F9"/>
<comment type="caution">
    <text evidence="3">The sequence shown here is derived from an EMBL/GenBank/DDBJ whole genome shotgun (WGS) entry which is preliminary data.</text>
</comment>
<evidence type="ECO:0000256" key="1">
    <source>
        <dbReference type="SAM" id="MobiDB-lite"/>
    </source>
</evidence>
<dbReference type="InterPro" id="IPR056647">
    <property type="entry name" value="DUF7745"/>
</dbReference>
<evidence type="ECO:0000313" key="3">
    <source>
        <dbReference type="EMBL" id="RDY10625.1"/>
    </source>
</evidence>
<name>A0A371I6F9_MUCPR</name>
<organism evidence="3 4">
    <name type="scientific">Mucuna pruriens</name>
    <name type="common">Velvet bean</name>
    <name type="synonym">Dolichos pruriens</name>
    <dbReference type="NCBI Taxonomy" id="157652"/>
    <lineage>
        <taxon>Eukaryota</taxon>
        <taxon>Viridiplantae</taxon>
        <taxon>Streptophyta</taxon>
        <taxon>Embryophyta</taxon>
        <taxon>Tracheophyta</taxon>
        <taxon>Spermatophyta</taxon>
        <taxon>Magnoliopsida</taxon>
        <taxon>eudicotyledons</taxon>
        <taxon>Gunneridae</taxon>
        <taxon>Pentapetalae</taxon>
        <taxon>rosids</taxon>
        <taxon>fabids</taxon>
        <taxon>Fabales</taxon>
        <taxon>Fabaceae</taxon>
        <taxon>Papilionoideae</taxon>
        <taxon>50 kb inversion clade</taxon>
        <taxon>NPAAA clade</taxon>
        <taxon>indigoferoid/millettioid clade</taxon>
        <taxon>Phaseoleae</taxon>
        <taxon>Mucuna</taxon>
    </lineage>
</organism>
<feature type="domain" description="DUF7745" evidence="2">
    <location>
        <begin position="45"/>
        <end position="334"/>
    </location>
</feature>
<sequence>MGRKGVPDGVGQRTPRKGSRHKPPPHLKPNAKLGSNAPFIKLSDLQSLHYWAFERRHGNLLSILEVEVQPVALVALARYYDSPLRYFTFRDFQLAPTLKEYERLLGLPLIESPHYFYRGHYPSWTLVAKLLRVSESKITREKRNRNDLEGIQRSYLEERLHQLQKEEDWPTVMDVYGLVVYGIVLFPHMEDYIDLAAMDVFLAKRENGENPTMAILANIYYILNYCCERKRRSLRCCTHLLYLWMIAHLFHNKRKTTCPIEDFKWSWIRSMSKVRWIEYLDRASKRTIRWYPLWNKREQLIMRCGGFPNVPLMGTEGGIHYNPELTTRQDGYPMI</sequence>
<dbReference type="Pfam" id="PF24924">
    <property type="entry name" value="DUF7745"/>
    <property type="match status" value="1"/>
</dbReference>
<dbReference type="EMBL" id="QJKJ01000804">
    <property type="protein sequence ID" value="RDY10625.1"/>
    <property type="molecule type" value="Genomic_DNA"/>
</dbReference>
<dbReference type="PANTHER" id="PTHR48154">
    <property type="entry name" value="PROTEIN, PUTATIVE-RELATED"/>
    <property type="match status" value="1"/>
</dbReference>
<gene>
    <name evidence="3" type="ORF">CR513_04822</name>
</gene>
<feature type="non-terminal residue" evidence="3">
    <location>
        <position position="1"/>
    </location>
</feature>
<dbReference type="Proteomes" id="UP000257109">
    <property type="component" value="Unassembled WGS sequence"/>
</dbReference>
<accession>A0A371I6F9</accession>
<proteinExistence type="predicted"/>
<dbReference type="OrthoDB" id="1430424at2759"/>